<sequence>MKFCNMVFHFILLMFVRRGGDNAENLLLMFVRRGGDNAENLCVQFGVLV</sequence>
<evidence type="ECO:0000313" key="2">
    <source>
        <dbReference type="Proteomes" id="UP000005273"/>
    </source>
</evidence>
<dbReference type="Proteomes" id="UP000005273">
    <property type="component" value="Unassembled WGS sequence"/>
</dbReference>
<dbReference type="EMBL" id="ACJX03000001">
    <property type="protein sequence ID" value="KRT35040.1"/>
    <property type="molecule type" value="Genomic_DNA"/>
</dbReference>
<reference evidence="2" key="1">
    <citation type="submission" date="2012-09" db="EMBL/GenBank/DDBJ databases">
        <authorList>
            <person name="Weinstock G."/>
            <person name="Sodergren E."/>
            <person name="Clifton S."/>
            <person name="Fulton L."/>
            <person name="Fulton B."/>
            <person name="Courtney L."/>
            <person name="Fronick C."/>
            <person name="Harrison M."/>
            <person name="Strong C."/>
            <person name="Farmer C."/>
            <person name="Delehaunty K."/>
            <person name="Markovic C."/>
            <person name="Hall O."/>
            <person name="Minx P."/>
            <person name="Tomlinson C."/>
            <person name="Mitreva M."/>
            <person name="Nelson J."/>
            <person name="Hou S."/>
            <person name="Wollam A."/>
            <person name="Pepin K.H."/>
            <person name="Johnson M."/>
            <person name="Bhonagiri V."/>
            <person name="Nash W.E."/>
            <person name="Suruliraj S."/>
            <person name="Warren W."/>
            <person name="Chinwalla A."/>
            <person name="Mardis E.R."/>
            <person name="Wilson R.K."/>
        </authorList>
    </citation>
    <scope>NUCLEOTIDE SEQUENCE [LARGE SCALE GENOMIC DNA]</scope>
    <source>
        <strain evidence="2">OS1</strain>
    </source>
</reference>
<name>A0A0T5X9R0_9BACT</name>
<dbReference type="AlphaFoldDB" id="A0A0T5X9R0"/>
<protein>
    <submittedName>
        <fullName evidence="1">Uncharacterized protein</fullName>
    </submittedName>
</protein>
<accession>A0A0T5X9R0</accession>
<organism evidence="1 2">
    <name type="scientific">Acetomicrobium hydrogeniformans ATCC BAA-1850</name>
    <dbReference type="NCBI Taxonomy" id="592015"/>
    <lineage>
        <taxon>Bacteria</taxon>
        <taxon>Thermotogati</taxon>
        <taxon>Synergistota</taxon>
        <taxon>Synergistia</taxon>
        <taxon>Synergistales</taxon>
        <taxon>Acetomicrobiaceae</taxon>
        <taxon>Acetomicrobium</taxon>
    </lineage>
</organism>
<comment type="caution">
    <text evidence="1">The sequence shown here is derived from an EMBL/GenBank/DDBJ whole genome shotgun (WGS) entry which is preliminary data.</text>
</comment>
<gene>
    <name evidence="1" type="ORF">HMPREF1705_04303</name>
</gene>
<keyword evidence="2" id="KW-1185">Reference proteome</keyword>
<evidence type="ECO:0000313" key="1">
    <source>
        <dbReference type="EMBL" id="KRT35040.1"/>
    </source>
</evidence>
<proteinExistence type="predicted"/>